<dbReference type="Gene3D" id="4.10.860.10">
    <property type="entry name" value="UVR domain"/>
    <property type="match status" value="1"/>
</dbReference>
<comment type="caution">
    <text evidence="3">The sequence shown here is derived from an EMBL/GenBank/DDBJ whole genome shotgun (WGS) entry which is preliminary data.</text>
</comment>
<dbReference type="PROSITE" id="PS50151">
    <property type="entry name" value="UVR"/>
    <property type="match status" value="1"/>
</dbReference>
<keyword evidence="1" id="KW-0175">Coiled coil</keyword>
<evidence type="ECO:0000259" key="2">
    <source>
        <dbReference type="PROSITE" id="PS50151"/>
    </source>
</evidence>
<feature type="domain" description="UVR" evidence="2">
    <location>
        <begin position="138"/>
        <end position="173"/>
    </location>
</feature>
<gene>
    <name evidence="3" type="ORF">ACFO3D_16025</name>
</gene>
<evidence type="ECO:0000313" key="3">
    <source>
        <dbReference type="EMBL" id="MFC4559698.1"/>
    </source>
</evidence>
<dbReference type="InterPro" id="IPR025542">
    <property type="entry name" value="YacH"/>
</dbReference>
<dbReference type="InterPro" id="IPR036876">
    <property type="entry name" value="UVR_dom_sf"/>
</dbReference>
<name>A0ABV9DMQ5_9BACI</name>
<dbReference type="PANTHER" id="PTHR38430:SF1">
    <property type="entry name" value="PROTEIN-ARGININE KINASE ACTIVATOR PROTEIN"/>
    <property type="match status" value="1"/>
</dbReference>
<dbReference type="SUPFAM" id="SSF46600">
    <property type="entry name" value="C-terminal UvrC-binding domain of UvrB"/>
    <property type="match status" value="1"/>
</dbReference>
<dbReference type="EMBL" id="JBHSFU010000010">
    <property type="protein sequence ID" value="MFC4559698.1"/>
    <property type="molecule type" value="Genomic_DNA"/>
</dbReference>
<dbReference type="PANTHER" id="PTHR38430">
    <property type="entry name" value="PROTEIN-ARGININE KINASE ACTIVATOR PROTEIN"/>
    <property type="match status" value="1"/>
</dbReference>
<dbReference type="RefSeq" id="WP_390298379.1">
    <property type="nucleotide sequence ID" value="NZ_JBHSFU010000010.1"/>
</dbReference>
<dbReference type="PIRSF" id="PIRSF015034">
    <property type="entry name" value="YacH"/>
    <property type="match status" value="1"/>
</dbReference>
<organism evidence="3 4">
    <name type="scientific">Virgibacillus kekensis</name>
    <dbReference type="NCBI Taxonomy" id="202261"/>
    <lineage>
        <taxon>Bacteria</taxon>
        <taxon>Bacillati</taxon>
        <taxon>Bacillota</taxon>
        <taxon>Bacilli</taxon>
        <taxon>Bacillales</taxon>
        <taxon>Bacillaceae</taxon>
        <taxon>Virgibacillus</taxon>
    </lineage>
</organism>
<keyword evidence="4" id="KW-1185">Reference proteome</keyword>
<evidence type="ECO:0000256" key="1">
    <source>
        <dbReference type="SAM" id="Coils"/>
    </source>
</evidence>
<dbReference type="InterPro" id="IPR001943">
    <property type="entry name" value="UVR_dom"/>
</dbReference>
<sequence length="179" mass="20561">MECQECHKRPATVHFTQVINGNKREVHVCEVCSKEKGYMSYPEEGFAFHNLLSGLFNFDASSVEGKQASGSYQQTQELQCSHCGMTYSAFKRAGKFGCAECYRTFSNRLDPIFRRVHSGNTKHQGRIPARKGGDLHLKKQVETYKSKLQRLIENEEFEEAAKVRDEIKKLDKEMRGEDK</sequence>
<evidence type="ECO:0000313" key="4">
    <source>
        <dbReference type="Proteomes" id="UP001595989"/>
    </source>
</evidence>
<accession>A0ABV9DMQ5</accession>
<protein>
    <submittedName>
        <fullName evidence="3">UvrB/UvrC motif-containing protein</fullName>
    </submittedName>
</protein>
<dbReference type="Proteomes" id="UP001595989">
    <property type="component" value="Unassembled WGS sequence"/>
</dbReference>
<dbReference type="Pfam" id="PF02151">
    <property type="entry name" value="UVR"/>
    <property type="match status" value="1"/>
</dbReference>
<reference evidence="4" key="1">
    <citation type="journal article" date="2019" name="Int. J. Syst. Evol. Microbiol.">
        <title>The Global Catalogue of Microorganisms (GCM) 10K type strain sequencing project: providing services to taxonomists for standard genome sequencing and annotation.</title>
        <authorList>
            <consortium name="The Broad Institute Genomics Platform"/>
            <consortium name="The Broad Institute Genome Sequencing Center for Infectious Disease"/>
            <person name="Wu L."/>
            <person name="Ma J."/>
        </authorList>
    </citation>
    <scope>NUCLEOTIDE SEQUENCE [LARGE SCALE GENOMIC DNA]</scope>
    <source>
        <strain evidence="4">CGMCC 4.7426</strain>
    </source>
</reference>
<proteinExistence type="predicted"/>
<feature type="coiled-coil region" evidence="1">
    <location>
        <begin position="141"/>
        <end position="173"/>
    </location>
</feature>